<name>A0A382GPR8_9ZZZZ</name>
<dbReference type="AlphaFoldDB" id="A0A382GPR8"/>
<dbReference type="SUPFAM" id="SSF48264">
    <property type="entry name" value="Cytochrome P450"/>
    <property type="match status" value="1"/>
</dbReference>
<dbReference type="GO" id="GO:0004497">
    <property type="term" value="F:monooxygenase activity"/>
    <property type="evidence" value="ECO:0007669"/>
    <property type="project" value="UniProtKB-KW"/>
</dbReference>
<comment type="similarity">
    <text evidence="2">Belongs to the cytochrome P450 family.</text>
</comment>
<proteinExistence type="inferred from homology"/>
<gene>
    <name evidence="8" type="ORF">METZ01_LOCUS229974</name>
</gene>
<evidence type="ECO:0000313" key="8">
    <source>
        <dbReference type="EMBL" id="SVB77120.1"/>
    </source>
</evidence>
<dbReference type="GO" id="GO:0005506">
    <property type="term" value="F:iron ion binding"/>
    <property type="evidence" value="ECO:0007669"/>
    <property type="project" value="InterPro"/>
</dbReference>
<evidence type="ECO:0000256" key="6">
    <source>
        <dbReference type="ARBA" id="ARBA00023004"/>
    </source>
</evidence>
<dbReference type="EMBL" id="UINC01056734">
    <property type="protein sequence ID" value="SVB77120.1"/>
    <property type="molecule type" value="Genomic_DNA"/>
</dbReference>
<accession>A0A382GPR8</accession>
<keyword evidence="5" id="KW-0560">Oxidoreductase</keyword>
<keyword evidence="6" id="KW-0408">Iron</keyword>
<evidence type="ECO:0008006" key="9">
    <source>
        <dbReference type="Google" id="ProtNLM"/>
    </source>
</evidence>
<keyword evidence="7" id="KW-0503">Monooxygenase</keyword>
<keyword evidence="4" id="KW-0479">Metal-binding</keyword>
<dbReference type="GO" id="GO:0016705">
    <property type="term" value="F:oxidoreductase activity, acting on paired donors, with incorporation or reduction of molecular oxygen"/>
    <property type="evidence" value="ECO:0007669"/>
    <property type="project" value="InterPro"/>
</dbReference>
<dbReference type="Pfam" id="PF00067">
    <property type="entry name" value="p450"/>
    <property type="match status" value="1"/>
</dbReference>
<keyword evidence="3" id="KW-0349">Heme</keyword>
<dbReference type="Gene3D" id="1.10.630.10">
    <property type="entry name" value="Cytochrome P450"/>
    <property type="match status" value="1"/>
</dbReference>
<sequence length="256" mass="29249">MALSETIKAGPKTGRLDHIPGHMGMPIFGSTFEFLRDPFAFHQSRREKHGLVYKFSAFGGETVVLHGADALEYVLMDRERIFSSKNGWDILEKLFPKGLMLRDFEDHRAHRRIMQVAFKPRPMQDYMQHLNQGIAATLQIWTPSERFEFYPAIKDLTLELGASVFLGLEMGADASRINQAFVDEVAASLAILRRPWPGSQMRRGVRARAFLLDYFRELIPARRAGDGNDMFSQFCKAKSEDGAFFTDNEIVDHLNF</sequence>
<dbReference type="PANTHER" id="PTHR24286">
    <property type="entry name" value="CYTOCHROME P450 26"/>
    <property type="match status" value="1"/>
</dbReference>
<dbReference type="GO" id="GO:0020037">
    <property type="term" value="F:heme binding"/>
    <property type="evidence" value="ECO:0007669"/>
    <property type="project" value="InterPro"/>
</dbReference>
<comment type="cofactor">
    <cofactor evidence="1">
        <name>heme</name>
        <dbReference type="ChEBI" id="CHEBI:30413"/>
    </cofactor>
</comment>
<feature type="non-terminal residue" evidence="8">
    <location>
        <position position="256"/>
    </location>
</feature>
<organism evidence="8">
    <name type="scientific">marine metagenome</name>
    <dbReference type="NCBI Taxonomy" id="408172"/>
    <lineage>
        <taxon>unclassified sequences</taxon>
        <taxon>metagenomes</taxon>
        <taxon>ecological metagenomes</taxon>
    </lineage>
</organism>
<dbReference type="InterPro" id="IPR036396">
    <property type="entry name" value="Cyt_P450_sf"/>
</dbReference>
<dbReference type="GO" id="GO:0016125">
    <property type="term" value="P:sterol metabolic process"/>
    <property type="evidence" value="ECO:0007669"/>
    <property type="project" value="TreeGrafter"/>
</dbReference>
<protein>
    <recommendedName>
        <fullName evidence="9">Cytochrome P450</fullName>
    </recommendedName>
</protein>
<evidence type="ECO:0000256" key="7">
    <source>
        <dbReference type="ARBA" id="ARBA00023033"/>
    </source>
</evidence>
<evidence type="ECO:0000256" key="4">
    <source>
        <dbReference type="ARBA" id="ARBA00022723"/>
    </source>
</evidence>
<evidence type="ECO:0000256" key="1">
    <source>
        <dbReference type="ARBA" id="ARBA00001971"/>
    </source>
</evidence>
<evidence type="ECO:0000256" key="5">
    <source>
        <dbReference type="ARBA" id="ARBA00023002"/>
    </source>
</evidence>
<reference evidence="8" key="1">
    <citation type="submission" date="2018-05" db="EMBL/GenBank/DDBJ databases">
        <authorList>
            <person name="Lanie J.A."/>
            <person name="Ng W.-L."/>
            <person name="Kazmierczak K.M."/>
            <person name="Andrzejewski T.M."/>
            <person name="Davidsen T.M."/>
            <person name="Wayne K.J."/>
            <person name="Tettelin H."/>
            <person name="Glass J.I."/>
            <person name="Rusch D."/>
            <person name="Podicherti R."/>
            <person name="Tsui H.-C.T."/>
            <person name="Winkler M.E."/>
        </authorList>
    </citation>
    <scope>NUCLEOTIDE SEQUENCE</scope>
</reference>
<evidence type="ECO:0000256" key="3">
    <source>
        <dbReference type="ARBA" id="ARBA00022617"/>
    </source>
</evidence>
<dbReference type="InterPro" id="IPR001128">
    <property type="entry name" value="Cyt_P450"/>
</dbReference>
<dbReference type="PANTHER" id="PTHR24286:SF24">
    <property type="entry name" value="LANOSTEROL 14-ALPHA DEMETHYLASE"/>
    <property type="match status" value="1"/>
</dbReference>
<evidence type="ECO:0000256" key="2">
    <source>
        <dbReference type="ARBA" id="ARBA00010617"/>
    </source>
</evidence>